<feature type="transmembrane region" description="Helical" evidence="7">
    <location>
        <begin position="673"/>
        <end position="690"/>
    </location>
</feature>
<reference evidence="9 10" key="1">
    <citation type="journal article" date="2016" name="PLoS ONE">
        <title>Complete Genome Sequence and Comparative Genomics of a Novel Myxobacterium Myxococcus hansupus.</title>
        <authorList>
            <person name="Sharma G."/>
            <person name="Narwani T."/>
            <person name="Subramanian S."/>
        </authorList>
    </citation>
    <scope>NUCLEOTIDE SEQUENCE [LARGE SCALE GENOMIC DNA]</scope>
    <source>
        <strain evidence="10">mixupus</strain>
    </source>
</reference>
<feature type="transmembrane region" description="Helical" evidence="7">
    <location>
        <begin position="697"/>
        <end position="719"/>
    </location>
</feature>
<dbReference type="Gene3D" id="1.20.1640.10">
    <property type="entry name" value="Multidrug efflux transporter AcrB transmembrane domain"/>
    <property type="match status" value="2"/>
</dbReference>
<dbReference type="PROSITE" id="PS50156">
    <property type="entry name" value="SSD"/>
    <property type="match status" value="2"/>
</dbReference>
<keyword evidence="2" id="KW-1003">Cell membrane</keyword>
<dbReference type="InterPro" id="IPR050545">
    <property type="entry name" value="Mycobact_MmpL"/>
</dbReference>
<feature type="transmembrane region" description="Helical" evidence="7">
    <location>
        <begin position="330"/>
        <end position="350"/>
    </location>
</feature>
<evidence type="ECO:0000256" key="6">
    <source>
        <dbReference type="SAM" id="MobiDB-lite"/>
    </source>
</evidence>
<dbReference type="STRING" id="1297742.A176_006555"/>
<keyword evidence="3 7" id="KW-0812">Transmembrane</keyword>
<dbReference type="PANTHER" id="PTHR33406">
    <property type="entry name" value="MEMBRANE PROTEIN MJ1562-RELATED"/>
    <property type="match status" value="1"/>
</dbReference>
<dbReference type="PANTHER" id="PTHR33406:SF13">
    <property type="entry name" value="MEMBRANE PROTEIN YDFJ"/>
    <property type="match status" value="1"/>
</dbReference>
<evidence type="ECO:0000259" key="8">
    <source>
        <dbReference type="PROSITE" id="PS50156"/>
    </source>
</evidence>
<comment type="subcellular location">
    <subcellularLocation>
        <location evidence="1">Cell membrane</location>
        <topology evidence="1">Multi-pass membrane protein</topology>
    </subcellularLocation>
</comment>
<dbReference type="GO" id="GO:0005886">
    <property type="term" value="C:plasma membrane"/>
    <property type="evidence" value="ECO:0007669"/>
    <property type="project" value="UniProtKB-SubCell"/>
</dbReference>
<keyword evidence="10" id="KW-1185">Reference proteome</keyword>
<keyword evidence="4 7" id="KW-1133">Transmembrane helix</keyword>
<feature type="compositionally biased region" description="Basic and acidic residues" evidence="6">
    <location>
        <begin position="829"/>
        <end position="850"/>
    </location>
</feature>
<evidence type="ECO:0000256" key="7">
    <source>
        <dbReference type="SAM" id="Phobius"/>
    </source>
</evidence>
<feature type="domain" description="SSD" evidence="8">
    <location>
        <begin position="310"/>
        <end position="428"/>
    </location>
</feature>
<dbReference type="InterPro" id="IPR004869">
    <property type="entry name" value="MMPL_dom"/>
</dbReference>
<dbReference type="SUPFAM" id="SSF82866">
    <property type="entry name" value="Multidrug efflux transporter AcrB transmembrane domain"/>
    <property type="match status" value="2"/>
</dbReference>
<feature type="region of interest" description="Disordered" evidence="6">
    <location>
        <begin position="1"/>
        <end position="21"/>
    </location>
</feature>
<evidence type="ECO:0000256" key="3">
    <source>
        <dbReference type="ARBA" id="ARBA00022692"/>
    </source>
</evidence>
<feature type="transmembrane region" description="Helical" evidence="7">
    <location>
        <begin position="725"/>
        <end position="746"/>
    </location>
</feature>
<evidence type="ECO:0000256" key="2">
    <source>
        <dbReference type="ARBA" id="ARBA00022475"/>
    </source>
</evidence>
<protein>
    <recommendedName>
        <fullName evidence="8">SSD domain-containing protein</fullName>
    </recommendedName>
</protein>
<feature type="transmembrane region" description="Helical" evidence="7">
    <location>
        <begin position="796"/>
        <end position="818"/>
    </location>
</feature>
<evidence type="ECO:0000313" key="10">
    <source>
        <dbReference type="Proteomes" id="UP000009026"/>
    </source>
</evidence>
<evidence type="ECO:0000256" key="4">
    <source>
        <dbReference type="ARBA" id="ARBA00022989"/>
    </source>
</evidence>
<proteinExistence type="predicted"/>
<feature type="transmembrane region" description="Helical" evidence="7">
    <location>
        <begin position="766"/>
        <end position="784"/>
    </location>
</feature>
<accession>A0A0H4X6T8</accession>
<evidence type="ECO:0000313" key="9">
    <source>
        <dbReference type="EMBL" id="AKQ69643.1"/>
    </source>
</evidence>
<evidence type="ECO:0000256" key="5">
    <source>
        <dbReference type="ARBA" id="ARBA00023136"/>
    </source>
</evidence>
<dbReference type="KEGG" id="mym:A176_006555"/>
<feature type="transmembrane region" description="Helical" evidence="7">
    <location>
        <begin position="371"/>
        <end position="393"/>
    </location>
</feature>
<gene>
    <name evidence="9" type="ORF">A176_006555</name>
</gene>
<name>A0A0H4X6T8_9BACT</name>
<feature type="region of interest" description="Disordered" evidence="6">
    <location>
        <begin position="826"/>
        <end position="850"/>
    </location>
</feature>
<feature type="transmembrane region" description="Helical" evidence="7">
    <location>
        <begin position="301"/>
        <end position="324"/>
    </location>
</feature>
<keyword evidence="5 7" id="KW-0472">Membrane</keyword>
<feature type="transmembrane region" description="Helical" evidence="7">
    <location>
        <begin position="277"/>
        <end position="294"/>
    </location>
</feature>
<dbReference type="Pfam" id="PF03176">
    <property type="entry name" value="MMPL"/>
    <property type="match status" value="2"/>
</dbReference>
<feature type="transmembrane region" description="Helical" evidence="7">
    <location>
        <begin position="405"/>
        <end position="428"/>
    </location>
</feature>
<feature type="domain" description="SSD" evidence="8">
    <location>
        <begin position="697"/>
        <end position="817"/>
    </location>
</feature>
<dbReference type="InterPro" id="IPR000731">
    <property type="entry name" value="SSD"/>
</dbReference>
<evidence type="ECO:0000256" key="1">
    <source>
        <dbReference type="ARBA" id="ARBA00004651"/>
    </source>
</evidence>
<dbReference type="Proteomes" id="UP000009026">
    <property type="component" value="Chromosome"/>
</dbReference>
<sequence length="850" mass="91889">MGGVRPMMEPHLNDTSPSGEPRWMGRVERMLGALAAHNHQRPVVALLLALLLAVGGGLLARGLHLNANLVDLLPSSFESVQDLRELEQRFGALGWVAVMGEGGDAESLKRFADDLAPKLEALPGIRFVEVQRPGAFFRDRALYFLSEADLREVHRRLEARLKWEQARANPLYVPLVDETPPSLDFSDLEAKYAGGAGLRMSSSQGDYYLDADQRRVVLLAKPDTTSADLGFSRKVTDEVRGLLASEDLSKYGPGFKAAITGTFQKKLDQQKQIARDIGVASALATALMLLYLLFHFRSALAVGMVLTPVGAGLAWTYGLVALAFGEVNLLTGFLGAILGGLGVEHGIHLLGRYLHLRGEGRTSVDATRESFTHTGGAALVSALVAALTFFVLGTSRFRAFHEFGIIAGVGMVVLIAAYVLVLPAMLGLASRLGWKPRRASVTTSRSPMGNMLLRRRNLVAGVSAVMLLGLLSQTGRVRFDFDFGSLEDQDLPSFVLDREVNRLIGYSQSPVVVLTRTPEEEQAMVERLHARQRERGADSTIDFVASLSSLVPADQPQKQRVLQDIGTLLERVPMDRLDARQREQVAALREQAASPPFTRADLPPSVRQQFVGREGKPGGFVMVYPSVDQSDGKAVRALAREIRGVGTPDGTRVSAAGESMVMADILDMVTHEAPLILGGTTLAVLLAMWLTLGGLRIALLCMAPTVVSLVALLGLMPLLGLEFNYLNILVIPILIGTTVDAGVHLLTRLSSPGNDFVSVYSETGKAICGGLLTSAMGFGALFLADHPGLNSIGALANLGFATNLLVMLVAFPALLLMLSQRRLRRHPVRKDTQESKPPRRTERGEPTHAN</sequence>
<organism evidence="9 10">
    <name type="scientific">Pseudomyxococcus hansupus</name>
    <dbReference type="NCBI Taxonomy" id="1297742"/>
    <lineage>
        <taxon>Bacteria</taxon>
        <taxon>Pseudomonadati</taxon>
        <taxon>Myxococcota</taxon>
        <taxon>Myxococcia</taxon>
        <taxon>Myxococcales</taxon>
        <taxon>Cystobacterineae</taxon>
        <taxon>Myxococcaceae</taxon>
        <taxon>Pseudomyxococcus</taxon>
    </lineage>
</organism>
<dbReference type="AlphaFoldDB" id="A0A0H4X6T8"/>
<dbReference type="eggNOG" id="COG4258">
    <property type="taxonomic scope" value="Bacteria"/>
</dbReference>
<dbReference type="PATRIC" id="fig|1297742.4.peg.6644"/>
<dbReference type="EMBL" id="CP012109">
    <property type="protein sequence ID" value="AKQ69643.1"/>
    <property type="molecule type" value="Genomic_DNA"/>
</dbReference>